<accession>A0A9Q0MZY9</accession>
<evidence type="ECO:0000256" key="4">
    <source>
        <dbReference type="ARBA" id="ARBA00022771"/>
    </source>
</evidence>
<keyword evidence="2" id="KW-0479">Metal-binding</keyword>
<name>A0A9Q0MZY9_9DIPT</name>
<feature type="compositionally biased region" description="Polar residues" evidence="10">
    <location>
        <begin position="803"/>
        <end position="820"/>
    </location>
</feature>
<sequence>MTNNASLTATATESIQFDGRAITLGSGTLPAPPNQTVPSDAAATHRSSPTFTNSQSKITTSLTITSPDLIQTGNLNTTPTSTTNPTTISTTSPTPLHNHQRQSASSSPVTSANQLDSDVVTTTVLSILNNNSLLSQNSQFPFGTSGGASAASGITKTGNLRFESAVNMPPPDSPHAEPAPRKRRRKREDPQSCFTNSEEYDSDDASPMSSSDVESFQGKIVYNPDGSAYIIDSENDSLSNISENGLGTGVPATNNPKIHSFRVVTARDATVNISEPNSKISKPILMCFICKLSFGNTKSFSLHAANEHALNLQECEKMLLNREYSSAIIQRNGDEKPQISFLEPLDVQKQMQHTIDQSLSKSNDLAVKTLSDYHQSLITAASTASTQSTNVPTSATTVASSKQISTENTNTTTGSTASNSIFINELFLQQQLQQQRESTPLQCPDHQGMKGIDCKTCEMMNVSIKSPMTPIKSPNNLNMTPPGSSSVNMSPTTPAPSFTIGACPEHINGRPVGVECPRCELILNSARLNSGVQISTRNSCKTLKCPQCNWHYKYQETLEIHMREKHPDGESACGYCLAGQQHPRLARGESYTCGYKPYRCEICNYSTTTKGNLSIHMQSDKHLNNMQELNSTQNLSQSSEIRESPKIILPNMSQQSAKPKPSFRCDVCSYETSVARNLRIHMTSEKHTHNMAVLQNNIKHLQALSFLQSQNIGQLPNMNSLPNIPNLNQSIPNLSQNMPNLAQNLPNFLPEAALADLAYNQALMIQLLHQNSAASASGGLGGGNSNVSGAVTGSSLTGGVSPVSASRANNLVTPNSNSMAESDHGLNPDSFEPPIEPDLRPTTLFSCLVCGCYNTNNIEELNNHLLIDRSRNYNTDIMVISNNNYHCSLCKYNTNLKANFQLHSKTDKHIQKLNYINHIKEGGIKNEYKLKYNGNNSVQLKCNCCDYYTNSIQKLNLHTQNMRHESAKIIFNHLVYTIQTECNKSGNTGTGNNVSSGSLSSSSDHSESAFDNGNGDTVGNLSDNNLNQKKLFCQLCNYKAPHILGMVQHVKSLRHVQIEQIICLQRRSENLDSLELVDVFKVVECDEKNEKSSPPPSPVAKSLADELSAAAQQHQHLNATKAITDQLLHATAIFKCNHCAYFTGTKNEIEQHLAIHPNCAE</sequence>
<evidence type="ECO:0000313" key="13">
    <source>
        <dbReference type="Proteomes" id="UP001151699"/>
    </source>
</evidence>
<feature type="non-terminal residue" evidence="12">
    <location>
        <position position="1161"/>
    </location>
</feature>
<evidence type="ECO:0000256" key="9">
    <source>
        <dbReference type="PROSITE-ProRule" id="PRU00042"/>
    </source>
</evidence>
<proteinExistence type="predicted"/>
<dbReference type="Proteomes" id="UP001151699">
    <property type="component" value="Chromosome B"/>
</dbReference>
<feature type="region of interest" description="Disordered" evidence="10">
    <location>
        <begin position="163"/>
        <end position="213"/>
    </location>
</feature>
<keyword evidence="3" id="KW-0677">Repeat</keyword>
<evidence type="ECO:0000313" key="12">
    <source>
        <dbReference type="EMBL" id="KAJ6641044.1"/>
    </source>
</evidence>
<feature type="compositionally biased region" description="Low complexity" evidence="10">
    <location>
        <begin position="987"/>
        <end position="1003"/>
    </location>
</feature>
<organism evidence="12 13">
    <name type="scientific">Pseudolycoriella hygida</name>
    <dbReference type="NCBI Taxonomy" id="35572"/>
    <lineage>
        <taxon>Eukaryota</taxon>
        <taxon>Metazoa</taxon>
        <taxon>Ecdysozoa</taxon>
        <taxon>Arthropoda</taxon>
        <taxon>Hexapoda</taxon>
        <taxon>Insecta</taxon>
        <taxon>Pterygota</taxon>
        <taxon>Neoptera</taxon>
        <taxon>Endopterygota</taxon>
        <taxon>Diptera</taxon>
        <taxon>Nematocera</taxon>
        <taxon>Sciaroidea</taxon>
        <taxon>Sciaridae</taxon>
        <taxon>Pseudolycoriella</taxon>
    </lineage>
</organism>
<evidence type="ECO:0000256" key="7">
    <source>
        <dbReference type="ARBA" id="ARBA00023155"/>
    </source>
</evidence>
<dbReference type="GO" id="GO:0000978">
    <property type="term" value="F:RNA polymerase II cis-regulatory region sequence-specific DNA binding"/>
    <property type="evidence" value="ECO:0007669"/>
    <property type="project" value="TreeGrafter"/>
</dbReference>
<evidence type="ECO:0000256" key="8">
    <source>
        <dbReference type="ARBA" id="ARBA00023242"/>
    </source>
</evidence>
<dbReference type="GO" id="GO:0005634">
    <property type="term" value="C:nucleus"/>
    <property type="evidence" value="ECO:0007669"/>
    <property type="project" value="UniProtKB-SubCell"/>
</dbReference>
<comment type="subcellular location">
    <subcellularLocation>
        <location evidence="1">Nucleus</location>
    </subcellularLocation>
</comment>
<evidence type="ECO:0000256" key="10">
    <source>
        <dbReference type="SAM" id="MobiDB-lite"/>
    </source>
</evidence>
<comment type="caution">
    <text evidence="12">The sequence shown here is derived from an EMBL/GenBank/DDBJ whole genome shotgun (WGS) entry which is preliminary data.</text>
</comment>
<reference evidence="12" key="1">
    <citation type="submission" date="2022-07" db="EMBL/GenBank/DDBJ databases">
        <authorList>
            <person name="Trinca V."/>
            <person name="Uliana J.V.C."/>
            <person name="Torres T.T."/>
            <person name="Ward R.J."/>
            <person name="Monesi N."/>
        </authorList>
    </citation>
    <scope>NUCLEOTIDE SEQUENCE</scope>
    <source>
        <strain evidence="12">HSMRA1968</strain>
        <tissue evidence="12">Whole embryos</tissue>
    </source>
</reference>
<dbReference type="AlphaFoldDB" id="A0A9Q0MZY9"/>
<evidence type="ECO:0000256" key="5">
    <source>
        <dbReference type="ARBA" id="ARBA00022833"/>
    </source>
</evidence>
<evidence type="ECO:0000256" key="1">
    <source>
        <dbReference type="ARBA" id="ARBA00004123"/>
    </source>
</evidence>
<keyword evidence="7 12" id="KW-0371">Homeobox</keyword>
<evidence type="ECO:0000256" key="3">
    <source>
        <dbReference type="ARBA" id="ARBA00022737"/>
    </source>
</evidence>
<dbReference type="GO" id="GO:0000981">
    <property type="term" value="F:DNA-binding transcription factor activity, RNA polymerase II-specific"/>
    <property type="evidence" value="ECO:0007669"/>
    <property type="project" value="TreeGrafter"/>
</dbReference>
<dbReference type="PROSITE" id="PS00028">
    <property type="entry name" value="ZINC_FINGER_C2H2_1"/>
    <property type="match status" value="1"/>
</dbReference>
<feature type="compositionally biased region" description="Polar residues" evidence="10">
    <location>
        <begin position="101"/>
        <end position="113"/>
    </location>
</feature>
<keyword evidence="13" id="KW-1185">Reference proteome</keyword>
<keyword evidence="8" id="KW-0539">Nucleus</keyword>
<keyword evidence="4 9" id="KW-0863">Zinc-finger</keyword>
<dbReference type="Pfam" id="PF12874">
    <property type="entry name" value="zf-met"/>
    <property type="match status" value="1"/>
</dbReference>
<dbReference type="PROSITE" id="PS50157">
    <property type="entry name" value="ZINC_FINGER_C2H2_2"/>
    <property type="match status" value="2"/>
</dbReference>
<keyword evidence="5" id="KW-0862">Zinc</keyword>
<evidence type="ECO:0000259" key="11">
    <source>
        <dbReference type="PROSITE" id="PS50157"/>
    </source>
</evidence>
<dbReference type="GO" id="GO:0008270">
    <property type="term" value="F:zinc ion binding"/>
    <property type="evidence" value="ECO:0007669"/>
    <property type="project" value="UniProtKB-KW"/>
</dbReference>
<dbReference type="Gene3D" id="3.30.160.60">
    <property type="entry name" value="Classic Zinc Finger"/>
    <property type="match status" value="1"/>
</dbReference>
<dbReference type="Pfam" id="PF24056">
    <property type="entry name" value="zf-C2H2_ZFHX3"/>
    <property type="match status" value="1"/>
</dbReference>
<gene>
    <name evidence="12" type="primary">ZFHX3</name>
    <name evidence="12" type="ORF">Bhyg_05977</name>
</gene>
<dbReference type="PANTHER" id="PTHR45891">
    <property type="entry name" value="ZINC FINGER HOMEOBOX PROTEIN"/>
    <property type="match status" value="1"/>
</dbReference>
<dbReference type="InterPro" id="IPR013087">
    <property type="entry name" value="Znf_C2H2_type"/>
</dbReference>
<protein>
    <submittedName>
        <fullName evidence="12">Zinc finger homeobox protein 3</fullName>
    </submittedName>
</protein>
<feature type="compositionally biased region" description="Polar residues" evidence="10">
    <location>
        <begin position="45"/>
        <end position="71"/>
    </location>
</feature>
<evidence type="ECO:0000256" key="6">
    <source>
        <dbReference type="ARBA" id="ARBA00023125"/>
    </source>
</evidence>
<dbReference type="InterPro" id="IPR036236">
    <property type="entry name" value="Znf_C2H2_sf"/>
</dbReference>
<evidence type="ECO:0000256" key="2">
    <source>
        <dbReference type="ARBA" id="ARBA00022723"/>
    </source>
</evidence>
<dbReference type="SUPFAM" id="SSF57667">
    <property type="entry name" value="beta-beta-alpha zinc fingers"/>
    <property type="match status" value="1"/>
</dbReference>
<feature type="domain" description="C2H2-type" evidence="11">
    <location>
        <begin position="598"/>
        <end position="627"/>
    </location>
</feature>
<dbReference type="PANTHER" id="PTHR45891:SF3">
    <property type="entry name" value="ZINC FINGER PROTEIN 2"/>
    <property type="match status" value="1"/>
</dbReference>
<dbReference type="FunFam" id="3.30.160.60:FF:000081">
    <property type="entry name" value="Zinc finger homeobox protein 4"/>
    <property type="match status" value="1"/>
</dbReference>
<feature type="compositionally biased region" description="Low complexity" evidence="10">
    <location>
        <begin position="72"/>
        <end position="95"/>
    </location>
</feature>
<dbReference type="SMART" id="SM00355">
    <property type="entry name" value="ZnF_C2H2"/>
    <property type="match status" value="9"/>
</dbReference>
<dbReference type="EMBL" id="WJQU01000002">
    <property type="protein sequence ID" value="KAJ6641044.1"/>
    <property type="molecule type" value="Genomic_DNA"/>
</dbReference>
<dbReference type="OrthoDB" id="6417226at2759"/>
<feature type="region of interest" description="Disordered" evidence="10">
    <location>
        <begin position="23"/>
        <end position="113"/>
    </location>
</feature>
<keyword evidence="6 12" id="KW-0238">DNA-binding</keyword>
<feature type="region of interest" description="Disordered" evidence="10">
    <location>
        <begin position="987"/>
        <end position="1016"/>
    </location>
</feature>
<dbReference type="InterPro" id="IPR051968">
    <property type="entry name" value="ZnFinger_Homeobox_TR"/>
</dbReference>
<feature type="region of interest" description="Disordered" evidence="10">
    <location>
        <begin position="796"/>
        <end position="835"/>
    </location>
</feature>
<feature type="domain" description="C2H2-type" evidence="11">
    <location>
        <begin position="543"/>
        <end position="571"/>
    </location>
</feature>